<dbReference type="STRING" id="1003.SAMN04488541_1006107"/>
<reference evidence="2 3" key="1">
    <citation type="submission" date="2016-10" db="EMBL/GenBank/DDBJ databases">
        <authorList>
            <person name="de Groot N.N."/>
        </authorList>
    </citation>
    <scope>NUCLEOTIDE SEQUENCE [LARGE SCALE GENOMIC DNA]</scope>
    <source>
        <strain>GEY</strain>
        <strain evidence="3">DSM 9560</strain>
    </source>
</reference>
<dbReference type="RefSeq" id="WP_091541109.1">
    <property type="nucleotide sequence ID" value="NZ_FONY01000006.1"/>
</dbReference>
<dbReference type="EMBL" id="FONY01000006">
    <property type="protein sequence ID" value="SFE76622.1"/>
    <property type="molecule type" value="Genomic_DNA"/>
</dbReference>
<keyword evidence="1" id="KW-1133">Transmembrane helix</keyword>
<name>A0A1I2D7U4_9BACT</name>
<proteinExistence type="predicted"/>
<protein>
    <submittedName>
        <fullName evidence="2">Uncharacterized protein</fullName>
    </submittedName>
</protein>
<feature type="transmembrane region" description="Helical" evidence="1">
    <location>
        <begin position="78"/>
        <end position="95"/>
    </location>
</feature>
<sequence>MTNRFYSKKFTLFVAFYLFTIVAIMQGDRFFKHIKWLADFSASLNFQCVEEVFDEGSTRFTKLVCPPAHLSQPINKNYSIFFVVPVFPFCILYKIRLALFKNIPVYQSYSSFFFTKLHLKYCSLRC</sequence>
<evidence type="ECO:0000313" key="3">
    <source>
        <dbReference type="Proteomes" id="UP000199513"/>
    </source>
</evidence>
<dbReference type="AlphaFoldDB" id="A0A1I2D7U4"/>
<gene>
    <name evidence="2" type="ORF">SAMN04488541_1006107</name>
</gene>
<keyword evidence="1" id="KW-0472">Membrane</keyword>
<dbReference type="Proteomes" id="UP000199513">
    <property type="component" value="Unassembled WGS sequence"/>
</dbReference>
<keyword evidence="1" id="KW-0812">Transmembrane</keyword>
<organism evidence="2 3">
    <name type="scientific">Thermoflexibacter ruber</name>
    <dbReference type="NCBI Taxonomy" id="1003"/>
    <lineage>
        <taxon>Bacteria</taxon>
        <taxon>Pseudomonadati</taxon>
        <taxon>Bacteroidota</taxon>
        <taxon>Cytophagia</taxon>
        <taxon>Cytophagales</taxon>
        <taxon>Thermoflexibacteraceae</taxon>
        <taxon>Thermoflexibacter</taxon>
    </lineage>
</organism>
<evidence type="ECO:0000256" key="1">
    <source>
        <dbReference type="SAM" id="Phobius"/>
    </source>
</evidence>
<feature type="transmembrane region" description="Helical" evidence="1">
    <location>
        <begin position="12"/>
        <end position="31"/>
    </location>
</feature>
<evidence type="ECO:0000313" key="2">
    <source>
        <dbReference type="EMBL" id="SFE76622.1"/>
    </source>
</evidence>
<accession>A0A1I2D7U4</accession>
<keyword evidence="3" id="KW-1185">Reference proteome</keyword>